<keyword evidence="4" id="KW-0050">Antiport</keyword>
<dbReference type="InterPro" id="IPR006153">
    <property type="entry name" value="Cation/H_exchanger_TM"/>
</dbReference>
<gene>
    <name evidence="17" type="ORF">RIMI_LOCUS11790492</name>
</gene>
<evidence type="ECO:0000256" key="7">
    <source>
        <dbReference type="ARBA" id="ARBA00023034"/>
    </source>
</evidence>
<organism evidence="17 18">
    <name type="scientific">Ranitomeya imitator</name>
    <name type="common">mimic poison frog</name>
    <dbReference type="NCBI Taxonomy" id="111125"/>
    <lineage>
        <taxon>Eukaryota</taxon>
        <taxon>Metazoa</taxon>
        <taxon>Chordata</taxon>
        <taxon>Craniata</taxon>
        <taxon>Vertebrata</taxon>
        <taxon>Euteleostomi</taxon>
        <taxon>Amphibia</taxon>
        <taxon>Batrachia</taxon>
        <taxon>Anura</taxon>
        <taxon>Neobatrachia</taxon>
        <taxon>Hyloidea</taxon>
        <taxon>Dendrobatidae</taxon>
        <taxon>Dendrobatinae</taxon>
        <taxon>Ranitomeya</taxon>
    </lineage>
</organism>
<feature type="transmembrane region" description="Helical" evidence="15">
    <location>
        <begin position="77"/>
        <end position="99"/>
    </location>
</feature>
<accession>A0ABN9LQ67</accession>
<evidence type="ECO:0000256" key="1">
    <source>
        <dbReference type="ARBA" id="ARBA00004653"/>
    </source>
</evidence>
<evidence type="ECO:0000256" key="13">
    <source>
        <dbReference type="ARBA" id="ARBA00042291"/>
    </source>
</evidence>
<keyword evidence="6 15" id="KW-1133">Transmembrane helix</keyword>
<evidence type="ECO:0000256" key="15">
    <source>
        <dbReference type="SAM" id="Phobius"/>
    </source>
</evidence>
<name>A0ABN9LQ67_9NEOB</name>
<dbReference type="PANTHER" id="PTHR10110:SF191">
    <property type="entry name" value="SODIUM_HYDROGEN EXCHANGER 8"/>
    <property type="match status" value="1"/>
</dbReference>
<sequence length="180" mass="20269">MSKVALAKLVAAKYFNPFRWIYIVGLYRSAEGYRYTIRFTNDHDQRYDLAVIVGILMGAVIRIIESQKLANWKEEEMFRPNMFFLLLLPPIIFESGYSLHKGNFFQNIGSISLFAVIGTAISAFIVGGGIFFLGKVSLHGTVNFGKTAADPQRSNPLRIRSKNRSVCTQPKGEALIELNQ</sequence>
<keyword evidence="18" id="KW-1185">Reference proteome</keyword>
<dbReference type="Pfam" id="PF00999">
    <property type="entry name" value="Na_H_Exchanger"/>
    <property type="match status" value="1"/>
</dbReference>
<evidence type="ECO:0000313" key="18">
    <source>
        <dbReference type="Proteomes" id="UP001176940"/>
    </source>
</evidence>
<evidence type="ECO:0000313" key="17">
    <source>
        <dbReference type="EMBL" id="CAJ0947682.1"/>
    </source>
</evidence>
<evidence type="ECO:0000256" key="6">
    <source>
        <dbReference type="ARBA" id="ARBA00022989"/>
    </source>
</evidence>
<evidence type="ECO:0000256" key="3">
    <source>
        <dbReference type="ARBA" id="ARBA00022448"/>
    </source>
</evidence>
<feature type="domain" description="Cation/H+ exchanger transmembrane" evidence="16">
    <location>
        <begin position="50"/>
        <end position="138"/>
    </location>
</feature>
<keyword evidence="10 15" id="KW-0472">Membrane</keyword>
<evidence type="ECO:0000256" key="10">
    <source>
        <dbReference type="ARBA" id="ARBA00023136"/>
    </source>
</evidence>
<comment type="similarity">
    <text evidence="2">Belongs to the monovalent cation:proton antiporter 1 (CPA1) transporter (TC 2.A.36) family.</text>
</comment>
<evidence type="ECO:0000256" key="9">
    <source>
        <dbReference type="ARBA" id="ARBA00023065"/>
    </source>
</evidence>
<evidence type="ECO:0000256" key="12">
    <source>
        <dbReference type="ARBA" id="ARBA00040570"/>
    </source>
</evidence>
<keyword evidence="9" id="KW-0406">Ion transport</keyword>
<comment type="subcellular location">
    <subcellularLocation>
        <location evidence="1">Golgi apparatus membrane</location>
        <topology evidence="1">Multi-pass membrane protein</topology>
    </subcellularLocation>
</comment>
<reference evidence="17" key="1">
    <citation type="submission" date="2023-07" db="EMBL/GenBank/DDBJ databases">
        <authorList>
            <person name="Stuckert A."/>
        </authorList>
    </citation>
    <scope>NUCLEOTIDE SEQUENCE</scope>
</reference>
<keyword evidence="7" id="KW-0333">Golgi apparatus</keyword>
<feature type="transmembrane region" description="Helical" evidence="15">
    <location>
        <begin position="47"/>
        <end position="65"/>
    </location>
</feature>
<dbReference type="EMBL" id="CAUEEQ010027140">
    <property type="protein sequence ID" value="CAJ0947682.1"/>
    <property type="molecule type" value="Genomic_DNA"/>
</dbReference>
<evidence type="ECO:0000256" key="11">
    <source>
        <dbReference type="ARBA" id="ARBA00023201"/>
    </source>
</evidence>
<keyword evidence="3" id="KW-0813">Transport</keyword>
<dbReference type="InterPro" id="IPR004709">
    <property type="entry name" value="NaH_exchanger"/>
</dbReference>
<evidence type="ECO:0000256" key="2">
    <source>
        <dbReference type="ARBA" id="ARBA00007367"/>
    </source>
</evidence>
<comment type="caution">
    <text evidence="17">The sequence shown here is derived from an EMBL/GenBank/DDBJ whole genome shotgun (WGS) entry which is preliminary data.</text>
</comment>
<dbReference type="PANTHER" id="PTHR10110">
    <property type="entry name" value="SODIUM/HYDROGEN EXCHANGER"/>
    <property type="match status" value="1"/>
</dbReference>
<protein>
    <recommendedName>
        <fullName evidence="12">Sodium/hydrogen exchanger 8</fullName>
    </recommendedName>
    <alternativeName>
        <fullName evidence="13">Na(+)/H(+) exchanger 8</fullName>
    </alternativeName>
    <alternativeName>
        <fullName evidence="14">Solute carrier family 9 member 8</fullName>
    </alternativeName>
</protein>
<keyword evidence="8" id="KW-0915">Sodium</keyword>
<proteinExistence type="inferred from homology"/>
<dbReference type="InterPro" id="IPR018422">
    <property type="entry name" value="Cation/H_exchanger_CPA1"/>
</dbReference>
<keyword evidence="11" id="KW-0739">Sodium transport</keyword>
<evidence type="ECO:0000256" key="4">
    <source>
        <dbReference type="ARBA" id="ARBA00022449"/>
    </source>
</evidence>
<evidence type="ECO:0000259" key="16">
    <source>
        <dbReference type="Pfam" id="PF00999"/>
    </source>
</evidence>
<dbReference type="Proteomes" id="UP001176940">
    <property type="component" value="Unassembled WGS sequence"/>
</dbReference>
<evidence type="ECO:0000256" key="5">
    <source>
        <dbReference type="ARBA" id="ARBA00022692"/>
    </source>
</evidence>
<evidence type="ECO:0000256" key="8">
    <source>
        <dbReference type="ARBA" id="ARBA00023053"/>
    </source>
</evidence>
<keyword evidence="5 15" id="KW-0812">Transmembrane</keyword>
<evidence type="ECO:0000256" key="14">
    <source>
        <dbReference type="ARBA" id="ARBA00042692"/>
    </source>
</evidence>
<feature type="transmembrane region" description="Helical" evidence="15">
    <location>
        <begin position="111"/>
        <end position="133"/>
    </location>
</feature>
<dbReference type="PRINTS" id="PR01084">
    <property type="entry name" value="NAHEXCHNGR"/>
</dbReference>